<dbReference type="SUPFAM" id="SSF82171">
    <property type="entry name" value="DPP6 N-terminal domain-like"/>
    <property type="match status" value="1"/>
</dbReference>
<name>A0A9P7CDQ0_RHIOR</name>
<dbReference type="EMBL" id="JAANIT010000402">
    <property type="protein sequence ID" value="KAG1548081.1"/>
    <property type="molecule type" value="Genomic_DNA"/>
</dbReference>
<accession>A0A9P7CDQ0</accession>
<dbReference type="AlphaFoldDB" id="A0A9P7CDQ0"/>
<dbReference type="InterPro" id="IPR009771">
    <property type="entry name" value="RIC1_C"/>
</dbReference>
<dbReference type="Pfam" id="PF07064">
    <property type="entry name" value="RIC1"/>
    <property type="match status" value="1"/>
</dbReference>
<evidence type="ECO:0000313" key="5">
    <source>
        <dbReference type="Proteomes" id="UP000717996"/>
    </source>
</evidence>
<evidence type="ECO:0000313" key="4">
    <source>
        <dbReference type="EMBL" id="KAG1548081.1"/>
    </source>
</evidence>
<dbReference type="InterPro" id="IPR015943">
    <property type="entry name" value="WD40/YVTN_repeat-like_dom_sf"/>
</dbReference>
<dbReference type="GO" id="GO:0000139">
    <property type="term" value="C:Golgi membrane"/>
    <property type="evidence" value="ECO:0007669"/>
    <property type="project" value="TreeGrafter"/>
</dbReference>
<dbReference type="GO" id="GO:0042147">
    <property type="term" value="P:retrograde transport, endosome to Golgi"/>
    <property type="evidence" value="ECO:0007669"/>
    <property type="project" value="TreeGrafter"/>
</dbReference>
<dbReference type="Proteomes" id="UP000717996">
    <property type="component" value="Unassembled WGS sequence"/>
</dbReference>
<comment type="subcellular location">
    <subcellularLocation>
        <location evidence="1">Membrane</location>
    </subcellularLocation>
</comment>
<sequence>MWKPDTTHIAIKTSKNYLLLYSVLTYDQHSFEFNFPNSTHAIMNGPGEGKGPRTMLLRFRLAIRVDAGIVCGTSLDDTLIIVTHSPPAIQCISWNPHQVNKSQSFLVSKMNILEKNETEQVMSVFYEKSVNLHVWLSSEGKAYLIENKNNNSEHKGLISTATDHRMQWSGVCFHGKEQTHLEDKATSVSINPKFSLIAVGTRSGIVYVYSAQSHTTPPVLSHKLQLTAWKKSVGSVSSLCWTSDGHAISVGYKEQGLSIWSVYGSMLFASNELDEASEEENLKDTYMKGVRSLFWGPGNHQLFVLSTDEANTSNLFTLPFVKSALTSYLHSDNAKRGLLQMDDRMLLYNNSRDYQENSTAIDPAAVAWTHIQYPALYITDNWPIRYSSISSDGNYIAVAGKRGFAHYNTISNRWKLFGNQQQEQSFLVKGGIVWYKTILIVSCENIQQKTYEIRLYSRDNNLDNHYVLYTEVPLNTPVYIALCGDFLLVYTLENYYNKQTHKLYKIGTHKKDIIQWNSHLRIKNQLRSIEDVISSNILLLVGGKLIILCSNQETEDLGSASSNPFKAYIMSQNTEYYWIGKRSVENLRTSLWIMNGRGLKVFTNFLLPDEFEVSSNIYSESEPTTPTTPGYLSPRHDVGRPFTLGYHMDHEPESPPLTETRTRWRIDDLENLNKEAIYMPLDFYPISILLEGGIIVGIEQNVSYNAALGLVLFKMSPKMHLFLHHIFRHLLQIDLEQDAITFARAYEKYVYFGHALEILLHTVLEEEAGQDLKDAAILPLVIKFLDQFRHALDVIVSCARKTEVALWEHLFSVVGKPKDLFEICLEEGRLHTATSYLIILQTMQPLAVAEKDTMRLLNKALDENNYELCKELIRFLSSIDNTGNTLHEALRMIKTRIETNDPISPNTLDNQMDKVVQSMHNL</sequence>
<evidence type="ECO:0000256" key="2">
    <source>
        <dbReference type="ARBA" id="ARBA00023136"/>
    </source>
</evidence>
<proteinExistence type="predicted"/>
<gene>
    <name evidence="4" type="ORF">G6F51_003881</name>
</gene>
<dbReference type="PANTHER" id="PTHR22746:SF10">
    <property type="entry name" value="GUANINE NUCLEOTIDE EXCHANGE FACTOR SUBUNIT RIC1"/>
    <property type="match status" value="1"/>
</dbReference>
<comment type="caution">
    <text evidence="4">The sequence shown here is derived from an EMBL/GenBank/DDBJ whole genome shotgun (WGS) entry which is preliminary data.</text>
</comment>
<dbReference type="GO" id="GO:0034066">
    <property type="term" value="C:Ric1-Rgp1 guanyl-nucleotide exchange factor complex"/>
    <property type="evidence" value="ECO:0007669"/>
    <property type="project" value="InterPro"/>
</dbReference>
<dbReference type="Gene3D" id="2.130.10.10">
    <property type="entry name" value="YVTN repeat-like/Quinoprotein amine dehydrogenase"/>
    <property type="match status" value="1"/>
</dbReference>
<dbReference type="InterPro" id="IPR040096">
    <property type="entry name" value="Ric1"/>
</dbReference>
<dbReference type="GO" id="GO:0006886">
    <property type="term" value="P:intracellular protein transport"/>
    <property type="evidence" value="ECO:0007669"/>
    <property type="project" value="InterPro"/>
</dbReference>
<evidence type="ECO:0000259" key="3">
    <source>
        <dbReference type="Pfam" id="PF07064"/>
    </source>
</evidence>
<keyword evidence="2" id="KW-0472">Membrane</keyword>
<feature type="domain" description="RIC1 C-terminal alpha solenoid region" evidence="3">
    <location>
        <begin position="724"/>
        <end position="892"/>
    </location>
</feature>
<dbReference type="Pfam" id="PF25440">
    <property type="entry name" value="Beta-prop_RIC1_2nd"/>
    <property type="match status" value="1"/>
</dbReference>
<dbReference type="OrthoDB" id="67540at2759"/>
<organism evidence="4 5">
    <name type="scientific">Rhizopus oryzae</name>
    <name type="common">Mucormycosis agent</name>
    <name type="synonym">Rhizopus arrhizus var. delemar</name>
    <dbReference type="NCBI Taxonomy" id="64495"/>
    <lineage>
        <taxon>Eukaryota</taxon>
        <taxon>Fungi</taxon>
        <taxon>Fungi incertae sedis</taxon>
        <taxon>Mucoromycota</taxon>
        <taxon>Mucoromycotina</taxon>
        <taxon>Mucoromycetes</taxon>
        <taxon>Mucorales</taxon>
        <taxon>Mucorineae</taxon>
        <taxon>Rhizopodaceae</taxon>
        <taxon>Rhizopus</taxon>
    </lineage>
</organism>
<protein>
    <recommendedName>
        <fullName evidence="3">RIC1 C-terminal alpha solenoid region domain-containing protein</fullName>
    </recommendedName>
</protein>
<reference evidence="4" key="1">
    <citation type="journal article" date="2020" name="Microb. Genom.">
        <title>Genetic diversity of clinical and environmental Mucorales isolates obtained from an investigation of mucormycosis cases among solid organ transplant recipients.</title>
        <authorList>
            <person name="Nguyen M.H."/>
            <person name="Kaul D."/>
            <person name="Muto C."/>
            <person name="Cheng S.J."/>
            <person name="Richter R.A."/>
            <person name="Bruno V.M."/>
            <person name="Liu G."/>
            <person name="Beyhan S."/>
            <person name="Sundermann A.J."/>
            <person name="Mounaud S."/>
            <person name="Pasculle A.W."/>
            <person name="Nierman W.C."/>
            <person name="Driscoll E."/>
            <person name="Cumbie R."/>
            <person name="Clancy C.J."/>
            <person name="Dupont C.L."/>
        </authorList>
    </citation>
    <scope>NUCLEOTIDE SEQUENCE</scope>
    <source>
        <strain evidence="4">GL16</strain>
    </source>
</reference>
<dbReference type="PANTHER" id="PTHR22746">
    <property type="entry name" value="RAB6A-GEF COMPLEX PARTNER PROTEIN 1"/>
    <property type="match status" value="1"/>
</dbReference>
<dbReference type="GO" id="GO:0005829">
    <property type="term" value="C:cytosol"/>
    <property type="evidence" value="ECO:0007669"/>
    <property type="project" value="TreeGrafter"/>
</dbReference>
<evidence type="ECO:0000256" key="1">
    <source>
        <dbReference type="ARBA" id="ARBA00004370"/>
    </source>
</evidence>